<dbReference type="GeneTree" id="ENSGT00940000174211"/>
<dbReference type="InParanoid" id="H3A7V0"/>
<dbReference type="OMA" id="THPANIM"/>
<keyword evidence="2" id="KW-1185">Reference proteome</keyword>
<evidence type="ECO:0000313" key="1">
    <source>
        <dbReference type="Ensembl" id="ENSLACP00000005721.1"/>
    </source>
</evidence>
<organism evidence="1 2">
    <name type="scientific">Latimeria chalumnae</name>
    <name type="common">Coelacanth</name>
    <dbReference type="NCBI Taxonomy" id="7897"/>
    <lineage>
        <taxon>Eukaryota</taxon>
        <taxon>Metazoa</taxon>
        <taxon>Chordata</taxon>
        <taxon>Craniata</taxon>
        <taxon>Vertebrata</taxon>
        <taxon>Euteleostomi</taxon>
        <taxon>Coelacanthiformes</taxon>
        <taxon>Coelacanthidae</taxon>
        <taxon>Latimeria</taxon>
    </lineage>
</organism>
<dbReference type="Proteomes" id="UP000008672">
    <property type="component" value="Unassembled WGS sequence"/>
</dbReference>
<dbReference type="HOGENOM" id="CLU_954867_0_0_1"/>
<accession>H3A7V0</accession>
<dbReference type="Ensembl" id="ENSLACT00000005771.1">
    <property type="protein sequence ID" value="ENSLACP00000005721.1"/>
    <property type="gene ID" value="ENSLACG00000005083.1"/>
</dbReference>
<name>H3A7V0_LATCH</name>
<reference evidence="2" key="1">
    <citation type="submission" date="2011-08" db="EMBL/GenBank/DDBJ databases">
        <title>The draft genome of Latimeria chalumnae.</title>
        <authorList>
            <person name="Di Palma F."/>
            <person name="Alfoldi J."/>
            <person name="Johnson J."/>
            <person name="Berlin A."/>
            <person name="Gnerre S."/>
            <person name="Jaffe D."/>
            <person name="MacCallum I."/>
            <person name="Young S."/>
            <person name="Walker B.J."/>
            <person name="Lander E."/>
            <person name="Lindblad-Toh K."/>
        </authorList>
    </citation>
    <scope>NUCLEOTIDE SEQUENCE [LARGE SCALE GENOMIC DNA]</scope>
    <source>
        <strain evidence="2">Wild caught</strain>
    </source>
</reference>
<reference evidence="1" key="2">
    <citation type="submission" date="2025-08" db="UniProtKB">
        <authorList>
            <consortium name="Ensembl"/>
        </authorList>
    </citation>
    <scope>IDENTIFICATION</scope>
</reference>
<evidence type="ECO:0000313" key="2">
    <source>
        <dbReference type="Proteomes" id="UP000008672"/>
    </source>
</evidence>
<dbReference type="EMBL" id="AFYH01246308">
    <property type="status" value="NOT_ANNOTATED_CDS"/>
    <property type="molecule type" value="Genomic_DNA"/>
</dbReference>
<proteinExistence type="predicted"/>
<sequence length="292" mass="33724">CRPVGVNKSNSMTVWKTVYGNIVGKKPSKPLFKKGDRMRISKLKGLFEKGYEQSFTDKIFIITDILPRAQTLYKLSDYQGEEIKGIFYEELQRVKTNEDRVYHVQKILKKKDNRVIEHSFTIPTGHYNNISSILLKVNGLMHKNGVNNIRFEYKDVENRVYIHTLEELHICFNGHLKDMLGTSTRLTKVNAGSSWLLPHPADISCGFYTLYVYTDIITHETVGDVNVPFLRCVSITGEANEIATITYDKPHYVRVSKNHIDSITIEIKDDQNNPVPFSFGKVIVKLHFRQRR</sequence>
<dbReference type="AlphaFoldDB" id="H3A7V0"/>
<dbReference type="PANTHER" id="PTHR46585">
    <property type="entry name" value="INTEGRASE CORE DOMAIN CONTAINING PROTEIN"/>
    <property type="match status" value="1"/>
</dbReference>
<reference evidence="1" key="3">
    <citation type="submission" date="2025-09" db="UniProtKB">
        <authorList>
            <consortium name="Ensembl"/>
        </authorList>
    </citation>
    <scope>IDENTIFICATION</scope>
</reference>
<dbReference type="PANTHER" id="PTHR46585:SF1">
    <property type="entry name" value="CHROMO DOMAIN-CONTAINING PROTEIN"/>
    <property type="match status" value="1"/>
</dbReference>
<dbReference type="eggNOG" id="KOG0017">
    <property type="taxonomic scope" value="Eukaryota"/>
</dbReference>
<protein>
    <submittedName>
        <fullName evidence="1">Uncharacterized protein</fullName>
    </submittedName>
</protein>